<evidence type="ECO:0000256" key="2">
    <source>
        <dbReference type="ARBA" id="ARBA00022692"/>
    </source>
</evidence>
<evidence type="ECO:0000256" key="3">
    <source>
        <dbReference type="ARBA" id="ARBA00022989"/>
    </source>
</evidence>
<keyword evidence="3 5" id="KW-1133">Transmembrane helix</keyword>
<keyword evidence="8" id="KW-1185">Reference proteome</keyword>
<organism evidence="7 8">
    <name type="scientific">Candidatus Methylopumilus turicensis</name>
    <dbReference type="NCBI Taxonomy" id="1581680"/>
    <lineage>
        <taxon>Bacteria</taxon>
        <taxon>Pseudomonadati</taxon>
        <taxon>Pseudomonadota</taxon>
        <taxon>Betaproteobacteria</taxon>
        <taxon>Nitrosomonadales</taxon>
        <taxon>Methylophilaceae</taxon>
        <taxon>Candidatus Methylopumilus</taxon>
    </lineage>
</organism>
<sequence length="71" mass="7754">MGFAVKNAYPVTLLYYLGISWQAPLSLILFIALLTGIVAGLIAITPTLIKQRRELNSLRKQITASSHQGAQ</sequence>
<keyword evidence="2 5" id="KW-0812">Transmembrane</keyword>
<evidence type="ECO:0000259" key="6">
    <source>
        <dbReference type="Pfam" id="PF06305"/>
    </source>
</evidence>
<feature type="domain" description="Lipopolysaccharide assembly protein A" evidence="6">
    <location>
        <begin position="6"/>
        <end position="64"/>
    </location>
</feature>
<dbReference type="Proteomes" id="UP000056322">
    <property type="component" value="Chromosome 1"/>
</dbReference>
<dbReference type="AlphaFoldDB" id="A0A0B7IZ19"/>
<gene>
    <name evidence="7" type="ORF">BN1209_0588</name>
</gene>
<evidence type="ECO:0000313" key="7">
    <source>
        <dbReference type="EMBL" id="CEN55632.1"/>
    </source>
</evidence>
<evidence type="ECO:0000256" key="1">
    <source>
        <dbReference type="ARBA" id="ARBA00022475"/>
    </source>
</evidence>
<accession>A0A0B7IZ19</accession>
<evidence type="ECO:0000256" key="5">
    <source>
        <dbReference type="SAM" id="Phobius"/>
    </source>
</evidence>
<reference evidence="8" key="1">
    <citation type="submission" date="2014-12" db="EMBL/GenBank/DDBJ databases">
        <authorList>
            <person name="Salcher M.M."/>
        </authorList>
    </citation>
    <scope>NUCLEOTIDE SEQUENCE [LARGE SCALE GENOMIC DNA]</scope>
    <source>
        <strain evidence="8">MMS-10A-171</strain>
    </source>
</reference>
<proteinExistence type="predicted"/>
<dbReference type="Pfam" id="PF06305">
    <property type="entry name" value="LapA_dom"/>
    <property type="match status" value="1"/>
</dbReference>
<name>A0A0B7IZ19_9PROT</name>
<dbReference type="KEGG" id="mbac:BN1209_0588"/>
<dbReference type="HOGENOM" id="CLU_160072_1_3_4"/>
<evidence type="ECO:0000313" key="8">
    <source>
        <dbReference type="Proteomes" id="UP000056322"/>
    </source>
</evidence>
<feature type="transmembrane region" description="Helical" evidence="5">
    <location>
        <begin position="25"/>
        <end position="49"/>
    </location>
</feature>
<evidence type="ECO:0000256" key="4">
    <source>
        <dbReference type="ARBA" id="ARBA00023136"/>
    </source>
</evidence>
<dbReference type="GO" id="GO:0005886">
    <property type="term" value="C:plasma membrane"/>
    <property type="evidence" value="ECO:0007669"/>
    <property type="project" value="InterPro"/>
</dbReference>
<dbReference type="EMBL" id="LN794158">
    <property type="protein sequence ID" value="CEN55632.1"/>
    <property type="molecule type" value="Genomic_DNA"/>
</dbReference>
<dbReference type="STRING" id="1581680.BN1209_0588"/>
<keyword evidence="4 5" id="KW-0472">Membrane</keyword>
<keyword evidence="1" id="KW-1003">Cell membrane</keyword>
<protein>
    <recommendedName>
        <fullName evidence="6">Lipopolysaccharide assembly protein A domain-containing protein</fullName>
    </recommendedName>
</protein>
<dbReference type="InterPro" id="IPR010445">
    <property type="entry name" value="LapA_dom"/>
</dbReference>